<dbReference type="EMBL" id="CAJOBQ010001721">
    <property type="protein sequence ID" value="CAF4510656.1"/>
    <property type="molecule type" value="Genomic_DNA"/>
</dbReference>
<evidence type="ECO:0000313" key="4">
    <source>
        <dbReference type="EMBL" id="CAF3574250.1"/>
    </source>
</evidence>
<dbReference type="AlphaFoldDB" id="A0A821KDT5"/>
<feature type="compositionally biased region" description="Polar residues" evidence="1">
    <location>
        <begin position="112"/>
        <end position="130"/>
    </location>
</feature>
<evidence type="ECO:0000313" key="2">
    <source>
        <dbReference type="EMBL" id="CAF3284120.1"/>
    </source>
</evidence>
<dbReference type="Proteomes" id="UP000663873">
    <property type="component" value="Unassembled WGS sequence"/>
</dbReference>
<feature type="region of interest" description="Disordered" evidence="1">
    <location>
        <begin position="95"/>
        <end position="130"/>
    </location>
</feature>
<evidence type="ECO:0000313" key="10">
    <source>
        <dbReference type="Proteomes" id="UP000663873"/>
    </source>
</evidence>
<dbReference type="Proteomes" id="UP000663825">
    <property type="component" value="Unassembled WGS sequence"/>
</dbReference>
<reference evidence="8" key="1">
    <citation type="submission" date="2021-02" db="EMBL/GenBank/DDBJ databases">
        <authorList>
            <person name="Nowell W R."/>
        </authorList>
    </citation>
    <scope>NUCLEOTIDE SEQUENCE</scope>
</reference>
<dbReference type="EMBL" id="CAJOBP010001679">
    <property type="protein sequence ID" value="CAF4302974.1"/>
    <property type="molecule type" value="Genomic_DNA"/>
</dbReference>
<keyword evidence="10" id="KW-1185">Reference proteome</keyword>
<evidence type="ECO:0000313" key="6">
    <source>
        <dbReference type="EMBL" id="CAF4363049.1"/>
    </source>
</evidence>
<dbReference type="EMBL" id="CAJOBR010003396">
    <property type="protein sequence ID" value="CAF4736618.1"/>
    <property type="molecule type" value="Genomic_DNA"/>
</dbReference>
<name>A0A821KDT5_9BILA</name>
<evidence type="ECO:0000313" key="8">
    <source>
        <dbReference type="EMBL" id="CAF4736618.1"/>
    </source>
</evidence>
<gene>
    <name evidence="3" type="ORF">FME351_LOCUS2564</name>
    <name evidence="6" type="ORF">HFQ381_LOCUS17526</name>
    <name evidence="4" type="ORF">LUA448_LOCUS29115</name>
    <name evidence="8" type="ORF">QYT958_LOCUS19977</name>
    <name evidence="2" type="ORF">TIS948_LOCUS17077</name>
    <name evidence="7" type="ORF">TSG867_LOCUS21833</name>
    <name evidence="5" type="ORF">UJA718_LOCUS12764</name>
</gene>
<protein>
    <submittedName>
        <fullName evidence="8">Uncharacterized protein</fullName>
    </submittedName>
</protein>
<comment type="caution">
    <text evidence="8">The sequence shown here is derived from an EMBL/GenBank/DDBJ whole genome shotgun (WGS) entry which is preliminary data.</text>
</comment>
<evidence type="ECO:0000313" key="9">
    <source>
        <dbReference type="Proteomes" id="UP000663848"/>
    </source>
</evidence>
<dbReference type="EMBL" id="CAJOBO010001304">
    <property type="protein sequence ID" value="CAF4363049.1"/>
    <property type="molecule type" value="Genomic_DNA"/>
</dbReference>
<evidence type="ECO:0000256" key="1">
    <source>
        <dbReference type="SAM" id="MobiDB-lite"/>
    </source>
</evidence>
<evidence type="ECO:0000313" key="5">
    <source>
        <dbReference type="EMBL" id="CAF4302974.1"/>
    </source>
</evidence>
<dbReference type="Proteomes" id="UP000663869">
    <property type="component" value="Unassembled WGS sequence"/>
</dbReference>
<dbReference type="Proteomes" id="UP000663833">
    <property type="component" value="Unassembled WGS sequence"/>
</dbReference>
<dbReference type="EMBL" id="CAJNYU010000138">
    <property type="protein sequence ID" value="CAF3331400.1"/>
    <property type="molecule type" value="Genomic_DNA"/>
</dbReference>
<sequence>MNRKNIPVILDVQGADESSSNQRSLSSAVDRVFIDNDELITLDPRKESIDKDPRIKAIKDGVQDMYRLNHSELEAVWPTLHDCLLLKRRNAKKKVAKMRQSDIQDNSSNNNLPASQSTSIKISTNEQSKT</sequence>
<dbReference type="EMBL" id="CAJNYD010004130">
    <property type="protein sequence ID" value="CAF3574250.1"/>
    <property type="molecule type" value="Genomic_DNA"/>
</dbReference>
<dbReference type="EMBL" id="CAJNXB010002883">
    <property type="protein sequence ID" value="CAF3284120.1"/>
    <property type="molecule type" value="Genomic_DNA"/>
</dbReference>
<dbReference type="Proteomes" id="UP000663862">
    <property type="component" value="Unassembled WGS sequence"/>
</dbReference>
<organism evidence="8 9">
    <name type="scientific">Rotaria socialis</name>
    <dbReference type="NCBI Taxonomy" id="392032"/>
    <lineage>
        <taxon>Eukaryota</taxon>
        <taxon>Metazoa</taxon>
        <taxon>Spiralia</taxon>
        <taxon>Gnathifera</taxon>
        <taxon>Rotifera</taxon>
        <taxon>Eurotatoria</taxon>
        <taxon>Bdelloidea</taxon>
        <taxon>Philodinida</taxon>
        <taxon>Philodinidae</taxon>
        <taxon>Rotaria</taxon>
    </lineage>
</organism>
<dbReference type="Proteomes" id="UP000663848">
    <property type="component" value="Unassembled WGS sequence"/>
</dbReference>
<proteinExistence type="predicted"/>
<dbReference type="Proteomes" id="UP000663851">
    <property type="component" value="Unassembled WGS sequence"/>
</dbReference>
<evidence type="ECO:0000313" key="3">
    <source>
        <dbReference type="EMBL" id="CAF3331400.1"/>
    </source>
</evidence>
<dbReference type="OrthoDB" id="10500109at2759"/>
<evidence type="ECO:0000313" key="7">
    <source>
        <dbReference type="EMBL" id="CAF4510656.1"/>
    </source>
</evidence>
<accession>A0A821KDT5</accession>